<dbReference type="Gene3D" id="3.40.630.30">
    <property type="match status" value="1"/>
</dbReference>
<feature type="domain" description="N-acetyltransferase" evidence="3">
    <location>
        <begin position="1"/>
        <end position="158"/>
    </location>
</feature>
<sequence length="158" mass="17437">MTEKHWDELARIYAAGISSGLATFESEPPAREKFLRSKIAALNIVALSPSDEVLGWAAAGPISERPAYRGVIEHSVYVDPKSSGRGVGQALLNELVSRARELGYWTIQSSIIAQNKASRSLHLKAGFREVGRRERIAQGARGEVAGQWLDTYLYELRL</sequence>
<dbReference type="EMBL" id="CP032549">
    <property type="protein sequence ID" value="QIV88685.1"/>
    <property type="molecule type" value="Genomic_DNA"/>
</dbReference>
<dbReference type="GO" id="GO:0016747">
    <property type="term" value="F:acyltransferase activity, transferring groups other than amino-acyl groups"/>
    <property type="evidence" value="ECO:0007669"/>
    <property type="project" value="InterPro"/>
</dbReference>
<evidence type="ECO:0000256" key="1">
    <source>
        <dbReference type="ARBA" id="ARBA00022679"/>
    </source>
</evidence>
<evidence type="ECO:0000259" key="3">
    <source>
        <dbReference type="PROSITE" id="PS51186"/>
    </source>
</evidence>
<dbReference type="Pfam" id="PF00583">
    <property type="entry name" value="Acetyltransf_1"/>
    <property type="match status" value="1"/>
</dbReference>
<keyword evidence="5" id="KW-1185">Reference proteome</keyword>
<dbReference type="PROSITE" id="PS51186">
    <property type="entry name" value="GNAT"/>
    <property type="match status" value="1"/>
</dbReference>
<reference evidence="4 5" key="1">
    <citation type="submission" date="2018-09" db="EMBL/GenBank/DDBJ databases">
        <title>Glutamicibacter mishrai S5-52T (LMG 29155T = KCTC 39846T).</title>
        <authorList>
            <person name="Das S.K."/>
        </authorList>
    </citation>
    <scope>NUCLEOTIDE SEQUENCE [LARGE SCALE GENOMIC DNA]</scope>
    <source>
        <strain evidence="4 5">S5-52</strain>
    </source>
</reference>
<keyword evidence="1 4" id="KW-0808">Transferase</keyword>
<organism evidence="4 5">
    <name type="scientific">Glutamicibacter mishrai</name>
    <dbReference type="NCBI Taxonomy" id="1775880"/>
    <lineage>
        <taxon>Bacteria</taxon>
        <taxon>Bacillati</taxon>
        <taxon>Actinomycetota</taxon>
        <taxon>Actinomycetes</taxon>
        <taxon>Micrococcales</taxon>
        <taxon>Micrococcaceae</taxon>
        <taxon>Glutamicibacter</taxon>
    </lineage>
</organism>
<dbReference type="Proteomes" id="UP000502331">
    <property type="component" value="Chromosome"/>
</dbReference>
<accession>A0A6H0SQQ8</accession>
<dbReference type="InterPro" id="IPR016181">
    <property type="entry name" value="Acyl_CoA_acyltransferase"/>
</dbReference>
<dbReference type="PANTHER" id="PTHR43072">
    <property type="entry name" value="N-ACETYLTRANSFERASE"/>
    <property type="match status" value="1"/>
</dbReference>
<gene>
    <name evidence="4" type="ORF">D3791_06875</name>
</gene>
<keyword evidence="2" id="KW-0012">Acyltransferase</keyword>
<evidence type="ECO:0000256" key="2">
    <source>
        <dbReference type="ARBA" id="ARBA00023315"/>
    </source>
</evidence>
<protein>
    <submittedName>
        <fullName evidence="4">N-acetyltransferase</fullName>
    </submittedName>
</protein>
<dbReference type="SUPFAM" id="SSF55729">
    <property type="entry name" value="Acyl-CoA N-acyltransferases (Nat)"/>
    <property type="match status" value="1"/>
</dbReference>
<dbReference type="AlphaFoldDB" id="A0A6H0SQQ8"/>
<dbReference type="CDD" id="cd04301">
    <property type="entry name" value="NAT_SF"/>
    <property type="match status" value="1"/>
</dbReference>
<dbReference type="InterPro" id="IPR000182">
    <property type="entry name" value="GNAT_dom"/>
</dbReference>
<evidence type="ECO:0000313" key="5">
    <source>
        <dbReference type="Proteomes" id="UP000502331"/>
    </source>
</evidence>
<name>A0A6H0SQQ8_9MICC</name>
<dbReference type="PANTHER" id="PTHR43072:SF23">
    <property type="entry name" value="UPF0039 PROTEIN C11D3.02C"/>
    <property type="match status" value="1"/>
</dbReference>
<evidence type="ECO:0000313" key="4">
    <source>
        <dbReference type="EMBL" id="QIV88685.1"/>
    </source>
</evidence>
<proteinExistence type="predicted"/>